<dbReference type="EC" id="3.4.21.89" evidence="5"/>
<keyword evidence="2 7" id="KW-0812">Transmembrane</keyword>
<feature type="transmembrane region" description="Helical" evidence="7">
    <location>
        <begin position="7"/>
        <end position="25"/>
    </location>
</feature>
<dbReference type="GO" id="GO:0004252">
    <property type="term" value="F:serine-type endopeptidase activity"/>
    <property type="evidence" value="ECO:0007669"/>
    <property type="project" value="UniProtKB-UniRule"/>
</dbReference>
<dbReference type="EMBL" id="FQYQ01000005">
    <property type="protein sequence ID" value="SHI74993.1"/>
    <property type="molecule type" value="Genomic_DNA"/>
</dbReference>
<dbReference type="SUPFAM" id="SSF51306">
    <property type="entry name" value="LexA/Signal peptidase"/>
    <property type="match status" value="1"/>
</dbReference>
<dbReference type="InterPro" id="IPR009835">
    <property type="entry name" value="SrtB"/>
</dbReference>
<dbReference type="GO" id="GO:0016020">
    <property type="term" value="C:membrane"/>
    <property type="evidence" value="ECO:0007669"/>
    <property type="project" value="UniProtKB-SubCell"/>
</dbReference>
<keyword evidence="9" id="KW-1185">Reference proteome</keyword>
<feature type="transmembrane region" description="Helical" evidence="7">
    <location>
        <begin position="124"/>
        <end position="147"/>
    </location>
</feature>
<dbReference type="OrthoDB" id="9806013at2"/>
<accession>A0A1M6DPB2</accession>
<dbReference type="GO" id="GO:0006465">
    <property type="term" value="P:signal peptide processing"/>
    <property type="evidence" value="ECO:0007669"/>
    <property type="project" value="UniProtKB-UniRule"/>
</dbReference>
<dbReference type="STRING" id="185007.SAMN02910350_02569"/>
<dbReference type="Proteomes" id="UP000184185">
    <property type="component" value="Unassembled WGS sequence"/>
</dbReference>
<evidence type="ECO:0000256" key="2">
    <source>
        <dbReference type="ARBA" id="ARBA00022692"/>
    </source>
</evidence>
<dbReference type="InterPro" id="IPR001733">
    <property type="entry name" value="Peptidase_S26B"/>
</dbReference>
<gene>
    <name evidence="8" type="ORF">SAMN02745725_00983</name>
</gene>
<dbReference type="CDD" id="cd05826">
    <property type="entry name" value="Sortase_B"/>
    <property type="match status" value="1"/>
</dbReference>
<dbReference type="GO" id="GO:0009003">
    <property type="term" value="F:signal peptidase activity"/>
    <property type="evidence" value="ECO:0007669"/>
    <property type="project" value="UniProtKB-EC"/>
</dbReference>
<protein>
    <recommendedName>
        <fullName evidence="5">Signal peptidase I</fullName>
        <ecNumber evidence="5">3.4.21.89</ecNumber>
    </recommendedName>
</protein>
<keyword evidence="3 7" id="KW-1133">Transmembrane helix</keyword>
<evidence type="ECO:0000256" key="1">
    <source>
        <dbReference type="ARBA" id="ARBA00004370"/>
    </source>
</evidence>
<sequence>MVKLLKILGNCIVILVIVSCLPLVIPRAMGMQEYNVITGSMTPEIPIGSIVYVKQVDFQDLSVGDVIAFDVGATIVTHRIADIDTDRRMFTTKGDANPTNDFMPVSYAKVRGKVVKHYPFVGNLAALISETTGKIAAFIILVVGVLLSNIGEKKKKSDEIIPEERSSSDKTKKGVNPTIILITGLVIVFGSIGGFIYIYMGYQKSNNLYDSLEQTYVTKADNQVQQVPWQEMIDVDISALQSINPDVAGWIYLEGTEISYPIMYSGDDERYLRTTIDKEYATAGSIFLEGYNLKDFSDSHNIIYGHNMRNLSMFGKLRYYKSDEIFYDEHRYFQIITPSGKMRFEIFSYFDTEPASWVYTVPYYDNPEFQDYINNLNKHSYRKPSVSSEVSSSDKIVTLSTCSAQEMRFTVHGYLVDKVEN</sequence>
<comment type="subcellular location">
    <subcellularLocation>
        <location evidence="1">Membrane</location>
    </subcellularLocation>
</comment>
<reference evidence="8 9" key="1">
    <citation type="submission" date="2016-11" db="EMBL/GenBank/DDBJ databases">
        <authorList>
            <person name="Jaros S."/>
            <person name="Januszkiewicz K."/>
            <person name="Wedrychowicz H."/>
        </authorList>
    </citation>
    <scope>NUCLEOTIDE SEQUENCE [LARGE SCALE GENOMIC DNA]</scope>
    <source>
        <strain evidence="8 9">DSM 14809</strain>
    </source>
</reference>
<dbReference type="PROSITE" id="PS51257">
    <property type="entry name" value="PROKAR_LIPOPROTEIN"/>
    <property type="match status" value="1"/>
</dbReference>
<evidence type="ECO:0000313" key="8">
    <source>
        <dbReference type="EMBL" id="SHI74993.1"/>
    </source>
</evidence>
<proteinExistence type="predicted"/>
<dbReference type="CDD" id="cd06530">
    <property type="entry name" value="S26_SPase_I"/>
    <property type="match status" value="1"/>
</dbReference>
<evidence type="ECO:0000256" key="6">
    <source>
        <dbReference type="PIRSR" id="PIRSR605754-1"/>
    </source>
</evidence>
<dbReference type="Gene3D" id="2.40.260.10">
    <property type="entry name" value="Sortase"/>
    <property type="match status" value="1"/>
</dbReference>
<dbReference type="RefSeq" id="WP_083572401.1">
    <property type="nucleotide sequence ID" value="NZ_FQYQ01000005.1"/>
</dbReference>
<dbReference type="InterPro" id="IPR036286">
    <property type="entry name" value="LexA/Signal_pep-like_sf"/>
</dbReference>
<organism evidence="8 9">
    <name type="scientific">Pseudobutyrivibrio xylanivorans DSM 14809</name>
    <dbReference type="NCBI Taxonomy" id="1123012"/>
    <lineage>
        <taxon>Bacteria</taxon>
        <taxon>Bacillati</taxon>
        <taxon>Bacillota</taxon>
        <taxon>Clostridia</taxon>
        <taxon>Lachnospirales</taxon>
        <taxon>Lachnospiraceae</taxon>
        <taxon>Pseudobutyrivibrio</taxon>
    </lineage>
</organism>
<feature type="active site" description="Proton donor/acceptor" evidence="6">
    <location>
        <position position="306"/>
    </location>
</feature>
<dbReference type="SUPFAM" id="SSF63817">
    <property type="entry name" value="Sortase"/>
    <property type="match status" value="1"/>
</dbReference>
<evidence type="ECO:0000256" key="7">
    <source>
        <dbReference type="SAM" id="Phobius"/>
    </source>
</evidence>
<dbReference type="InterPro" id="IPR023365">
    <property type="entry name" value="Sortase_dom-sf"/>
</dbReference>
<feature type="transmembrane region" description="Helical" evidence="7">
    <location>
        <begin position="179"/>
        <end position="200"/>
    </location>
</feature>
<evidence type="ECO:0000313" key="9">
    <source>
        <dbReference type="Proteomes" id="UP000184185"/>
    </source>
</evidence>
<evidence type="ECO:0000256" key="5">
    <source>
        <dbReference type="NCBIfam" id="TIGR02228"/>
    </source>
</evidence>
<dbReference type="NCBIfam" id="TIGR02228">
    <property type="entry name" value="sigpep_I_arch"/>
    <property type="match status" value="1"/>
</dbReference>
<evidence type="ECO:0000256" key="3">
    <source>
        <dbReference type="ARBA" id="ARBA00022989"/>
    </source>
</evidence>
<dbReference type="AlphaFoldDB" id="A0A1M6DPB2"/>
<keyword evidence="4 7" id="KW-0472">Membrane</keyword>
<name>A0A1M6DPB2_PSEXY</name>
<dbReference type="NCBIfam" id="TIGR03064">
    <property type="entry name" value="sortase_srtB"/>
    <property type="match status" value="1"/>
</dbReference>
<feature type="active site" description="Acyl-thioester intermediate" evidence="6">
    <location>
        <position position="402"/>
    </location>
</feature>
<dbReference type="InterPro" id="IPR019533">
    <property type="entry name" value="Peptidase_S26"/>
</dbReference>
<evidence type="ECO:0000256" key="4">
    <source>
        <dbReference type="ARBA" id="ARBA00023136"/>
    </source>
</evidence>